<dbReference type="Pfam" id="PF03952">
    <property type="entry name" value="Enolase_N"/>
    <property type="match status" value="1"/>
</dbReference>
<dbReference type="InterPro" id="IPR036849">
    <property type="entry name" value="Enolase-like_C_sf"/>
</dbReference>
<dbReference type="PRINTS" id="PR00148">
    <property type="entry name" value="ENOLASE"/>
</dbReference>
<feature type="binding site" evidence="11 14">
    <location>
        <position position="242"/>
    </location>
    <ligand>
        <name>Mg(2+)</name>
        <dbReference type="ChEBI" id="CHEBI:18420"/>
    </ligand>
</feature>
<keyword evidence="18" id="KW-1185">Reference proteome</keyword>
<dbReference type="RefSeq" id="WP_149161464.1">
    <property type="nucleotide sequence ID" value="NZ_CP043505.1"/>
</dbReference>
<evidence type="ECO:0000256" key="6">
    <source>
        <dbReference type="ARBA" id="ARBA00022525"/>
    </source>
</evidence>
<dbReference type="KEGG" id="ail:FLP10_14185"/>
<evidence type="ECO:0000256" key="2">
    <source>
        <dbReference type="ARBA" id="ARBA00009604"/>
    </source>
</evidence>
<evidence type="ECO:0000256" key="8">
    <source>
        <dbReference type="ARBA" id="ARBA00022842"/>
    </source>
</evidence>
<dbReference type="GO" id="GO:0009986">
    <property type="term" value="C:cell surface"/>
    <property type="evidence" value="ECO:0007669"/>
    <property type="project" value="UniProtKB-SubCell"/>
</dbReference>
<feature type="domain" description="Enolase N-terminal" evidence="16">
    <location>
        <begin position="4"/>
        <end position="134"/>
    </location>
</feature>
<proteinExistence type="inferred from homology"/>
<dbReference type="GO" id="GO:0000015">
    <property type="term" value="C:phosphopyruvate hydratase complex"/>
    <property type="evidence" value="ECO:0007669"/>
    <property type="project" value="InterPro"/>
</dbReference>
<keyword evidence="7 11" id="KW-0479">Metal-binding</keyword>
<keyword evidence="6 11" id="KW-0964">Secreted</keyword>
<dbReference type="UniPathway" id="UPA00109">
    <property type="reaction ID" value="UER00187"/>
</dbReference>
<dbReference type="FunFam" id="3.30.390.10:FF:000001">
    <property type="entry name" value="Enolase"/>
    <property type="match status" value="1"/>
</dbReference>
<dbReference type="InterPro" id="IPR020811">
    <property type="entry name" value="Enolase_N"/>
</dbReference>
<dbReference type="FunFam" id="3.20.20.120:FF:000001">
    <property type="entry name" value="Enolase"/>
    <property type="match status" value="1"/>
</dbReference>
<dbReference type="PIRSF" id="PIRSF001400">
    <property type="entry name" value="Enolase"/>
    <property type="match status" value="1"/>
</dbReference>
<comment type="cofactor">
    <cofactor evidence="11">
        <name>Mg(2+)</name>
        <dbReference type="ChEBI" id="CHEBI:18420"/>
    </cofactor>
    <text evidence="11">Binds a second Mg(2+) ion via substrate during catalysis.</text>
</comment>
<evidence type="ECO:0000259" key="15">
    <source>
        <dbReference type="SMART" id="SM01192"/>
    </source>
</evidence>
<gene>
    <name evidence="11" type="primary">eno</name>
    <name evidence="17" type="ORF">FLP10_14185</name>
</gene>
<feature type="binding site" evidence="11">
    <location>
        <position position="364"/>
    </location>
    <ligand>
        <name>(2R)-2-phosphoglycerate</name>
        <dbReference type="ChEBI" id="CHEBI:58289"/>
    </ligand>
</feature>
<evidence type="ECO:0000256" key="14">
    <source>
        <dbReference type="PIRSR" id="PIRSR001400-3"/>
    </source>
</evidence>
<feature type="binding site" evidence="11">
    <location>
        <position position="335"/>
    </location>
    <ligand>
        <name>(2R)-2-phosphoglycerate</name>
        <dbReference type="ChEBI" id="CHEBI:58289"/>
    </ligand>
</feature>
<dbReference type="Gene3D" id="3.30.390.10">
    <property type="entry name" value="Enolase-like, N-terminal domain"/>
    <property type="match status" value="1"/>
</dbReference>
<feature type="binding site" evidence="13">
    <location>
        <position position="310"/>
    </location>
    <ligand>
        <name>substrate</name>
    </ligand>
</feature>
<keyword evidence="17" id="KW-0670">Pyruvate</keyword>
<feature type="domain" description="Enolase C-terminal TIM barrel" evidence="15">
    <location>
        <begin position="139"/>
        <end position="423"/>
    </location>
</feature>
<evidence type="ECO:0000256" key="7">
    <source>
        <dbReference type="ARBA" id="ARBA00022723"/>
    </source>
</evidence>
<evidence type="ECO:0000259" key="16">
    <source>
        <dbReference type="SMART" id="SM01193"/>
    </source>
</evidence>
<feature type="binding site" evidence="11">
    <location>
        <position position="163"/>
    </location>
    <ligand>
        <name>(2R)-2-phosphoglycerate</name>
        <dbReference type="ChEBI" id="CHEBI:58289"/>
    </ligand>
</feature>
<evidence type="ECO:0000256" key="13">
    <source>
        <dbReference type="PIRSR" id="PIRSR001400-2"/>
    </source>
</evidence>
<protein>
    <recommendedName>
        <fullName evidence="4 11">Enolase</fullName>
        <ecNumber evidence="3 11">4.2.1.11</ecNumber>
    </recommendedName>
    <alternativeName>
        <fullName evidence="11">2-phospho-D-glycerate hydro-lyase</fullName>
    </alternativeName>
    <alternativeName>
        <fullName evidence="11">2-phosphoglycerate dehydratase</fullName>
    </alternativeName>
</protein>
<dbReference type="SFLD" id="SFLDG00178">
    <property type="entry name" value="enolase"/>
    <property type="match status" value="1"/>
</dbReference>
<feature type="binding site" evidence="13">
    <location>
        <position position="283"/>
    </location>
    <ligand>
        <name>substrate</name>
    </ligand>
</feature>
<dbReference type="AlphaFoldDB" id="A0A5C1YJK8"/>
<dbReference type="GO" id="GO:0006096">
    <property type="term" value="P:glycolytic process"/>
    <property type="evidence" value="ECO:0007669"/>
    <property type="project" value="UniProtKB-UniRule"/>
</dbReference>
<dbReference type="SMART" id="SM01193">
    <property type="entry name" value="Enolase_N"/>
    <property type="match status" value="1"/>
</dbReference>
<feature type="binding site" evidence="11 14">
    <location>
        <position position="310"/>
    </location>
    <ligand>
        <name>Mg(2+)</name>
        <dbReference type="ChEBI" id="CHEBI:18420"/>
    </ligand>
</feature>
<evidence type="ECO:0000313" key="18">
    <source>
        <dbReference type="Proteomes" id="UP000324678"/>
    </source>
</evidence>
<dbReference type="InterPro" id="IPR029017">
    <property type="entry name" value="Enolase-like_N"/>
</dbReference>
<sequence length="426" mass="44753">MAFIEAVGAREILDSRGNPTVEVEVLLDDGSLARAAVPSGASTGAFEAYELRDGDSDRYLGKGVQKAVDAVLDSLGPAIEDLDASDQRLVDAALIEADGTDNKSRLGANAILGVSLAVAKAAADSADLPLFRYLGGPNAHVLPVPMMNIINGGAHADTGVDIQEFMILPIGAPTYSEGLRWGVETYHALKSLLKSKGLSTGLGDEGGFAPDFEHNRAALDFISEAIGTAGFTLGTDIALGLDVASTEFFADGVYTFEGKARSSAEMIAYYEELLAAYPLVSIEDPLAEDDWAAWTDLTAAVGEKVQLVGDDLFVTNPKRLADGIGKRAGNSILVKVNQIGTLTETLDAVKLAQRAGYTAVLSHRSGETEDTTIADLAVATDAGQIKTGAPARSERVAKYNQLLRIEEELGEAAVYAGRAAFPRFTA</sequence>
<dbReference type="PROSITE" id="PS00164">
    <property type="entry name" value="ENOLASE"/>
    <property type="match status" value="1"/>
</dbReference>
<name>A0A5C1YJK8_9MICO</name>
<evidence type="ECO:0000256" key="9">
    <source>
        <dbReference type="ARBA" id="ARBA00023152"/>
    </source>
</evidence>
<evidence type="ECO:0000313" key="17">
    <source>
        <dbReference type="EMBL" id="QEO15450.1"/>
    </source>
</evidence>
<dbReference type="Proteomes" id="UP000324678">
    <property type="component" value="Chromosome"/>
</dbReference>
<comment type="subcellular location">
    <subcellularLocation>
        <location evidence="11">Cytoplasm</location>
    </subcellularLocation>
    <subcellularLocation>
        <location evidence="11">Secreted</location>
    </subcellularLocation>
    <subcellularLocation>
        <location evidence="11">Cell surface</location>
    </subcellularLocation>
    <text evidence="11">Fractions of enolase are present in both the cytoplasm and on the cell surface.</text>
</comment>
<dbReference type="EC" id="4.2.1.11" evidence="3 11"/>
<keyword evidence="8 11" id="KW-0460">Magnesium</keyword>
<comment type="catalytic activity">
    <reaction evidence="11">
        <text>(2R)-2-phosphoglycerate = phosphoenolpyruvate + H2O</text>
        <dbReference type="Rhea" id="RHEA:10164"/>
        <dbReference type="ChEBI" id="CHEBI:15377"/>
        <dbReference type="ChEBI" id="CHEBI:58289"/>
        <dbReference type="ChEBI" id="CHEBI:58702"/>
        <dbReference type="EC" id="4.2.1.11"/>
    </reaction>
</comment>
<feature type="active site" description="Proton acceptor" evidence="11 12">
    <location>
        <position position="335"/>
    </location>
</feature>
<dbReference type="OrthoDB" id="9804716at2"/>
<evidence type="ECO:0000256" key="4">
    <source>
        <dbReference type="ARBA" id="ARBA00017068"/>
    </source>
</evidence>
<feature type="binding site" evidence="11">
    <location>
        <position position="365"/>
    </location>
    <ligand>
        <name>(2R)-2-phosphoglycerate</name>
        <dbReference type="ChEBI" id="CHEBI:58289"/>
    </ligand>
</feature>
<evidence type="ECO:0000256" key="12">
    <source>
        <dbReference type="PIRSR" id="PIRSR001400-1"/>
    </source>
</evidence>
<dbReference type="InterPro" id="IPR000941">
    <property type="entry name" value="Enolase"/>
</dbReference>
<dbReference type="SUPFAM" id="SSF54826">
    <property type="entry name" value="Enolase N-terminal domain-like"/>
    <property type="match status" value="1"/>
</dbReference>
<comment type="function">
    <text evidence="11">Catalyzes the reversible conversion of 2-phosphoglycerate (2-PG) into phosphoenolpyruvate (PEP). It is essential for the degradation of carbohydrates via glycolysis.</text>
</comment>
<evidence type="ECO:0000256" key="5">
    <source>
        <dbReference type="ARBA" id="ARBA00022490"/>
    </source>
</evidence>
<evidence type="ECO:0000256" key="1">
    <source>
        <dbReference type="ARBA" id="ARBA00005031"/>
    </source>
</evidence>
<dbReference type="GO" id="GO:0004634">
    <property type="term" value="F:phosphopyruvate hydratase activity"/>
    <property type="evidence" value="ECO:0007669"/>
    <property type="project" value="UniProtKB-UniRule"/>
</dbReference>
<dbReference type="SMART" id="SM01192">
    <property type="entry name" value="Enolase_C"/>
    <property type="match status" value="1"/>
</dbReference>
<feature type="binding site" evidence="13">
    <location>
        <position position="164"/>
    </location>
    <ligand>
        <name>substrate</name>
    </ligand>
</feature>
<feature type="binding site" evidence="13">
    <location>
        <position position="155"/>
    </location>
    <ligand>
        <name>substrate</name>
    </ligand>
</feature>
<dbReference type="SFLD" id="SFLDS00001">
    <property type="entry name" value="Enolase"/>
    <property type="match status" value="1"/>
</dbReference>
<dbReference type="GO" id="GO:0000287">
    <property type="term" value="F:magnesium ion binding"/>
    <property type="evidence" value="ECO:0007669"/>
    <property type="project" value="UniProtKB-UniRule"/>
</dbReference>
<dbReference type="PANTHER" id="PTHR11902">
    <property type="entry name" value="ENOLASE"/>
    <property type="match status" value="1"/>
</dbReference>
<dbReference type="Pfam" id="PF00113">
    <property type="entry name" value="Enolase_C"/>
    <property type="match status" value="1"/>
</dbReference>
<evidence type="ECO:0000256" key="11">
    <source>
        <dbReference type="HAMAP-Rule" id="MF_00318"/>
    </source>
</evidence>
<feature type="binding site" evidence="11 14">
    <location>
        <position position="283"/>
    </location>
    <ligand>
        <name>Mg(2+)</name>
        <dbReference type="ChEBI" id="CHEBI:18420"/>
    </ligand>
</feature>
<dbReference type="EMBL" id="CP043505">
    <property type="protein sequence ID" value="QEO15450.1"/>
    <property type="molecule type" value="Genomic_DNA"/>
</dbReference>
<dbReference type="HAMAP" id="MF_00318">
    <property type="entry name" value="Enolase"/>
    <property type="match status" value="1"/>
</dbReference>
<dbReference type="SFLD" id="SFLDF00002">
    <property type="entry name" value="enolase"/>
    <property type="match status" value="1"/>
</dbReference>
<dbReference type="PANTHER" id="PTHR11902:SF1">
    <property type="entry name" value="ENOLASE"/>
    <property type="match status" value="1"/>
</dbReference>
<feature type="binding site" evidence="11">
    <location>
        <position position="386"/>
    </location>
    <ligand>
        <name>(2R)-2-phosphoglycerate</name>
        <dbReference type="ChEBI" id="CHEBI:58289"/>
    </ligand>
</feature>
<accession>A0A5C1YJK8</accession>
<organism evidence="17 18">
    <name type="scientific">Agromyces intestinalis</name>
    <dbReference type="NCBI Taxonomy" id="2592652"/>
    <lineage>
        <taxon>Bacteria</taxon>
        <taxon>Bacillati</taxon>
        <taxon>Actinomycetota</taxon>
        <taxon>Actinomycetes</taxon>
        <taxon>Micrococcales</taxon>
        <taxon>Microbacteriaceae</taxon>
        <taxon>Agromyces</taxon>
    </lineage>
</organism>
<feature type="active site" description="Proton donor" evidence="11 12">
    <location>
        <position position="205"/>
    </location>
</feature>
<keyword evidence="9 11" id="KW-0324">Glycolysis</keyword>
<dbReference type="CDD" id="cd03313">
    <property type="entry name" value="enolase"/>
    <property type="match status" value="1"/>
</dbReference>
<dbReference type="NCBIfam" id="TIGR01060">
    <property type="entry name" value="eno"/>
    <property type="match status" value="1"/>
</dbReference>
<dbReference type="GO" id="GO:0005576">
    <property type="term" value="C:extracellular region"/>
    <property type="evidence" value="ECO:0007669"/>
    <property type="project" value="UniProtKB-SubCell"/>
</dbReference>
<keyword evidence="10 11" id="KW-0456">Lyase</keyword>
<evidence type="ECO:0000256" key="10">
    <source>
        <dbReference type="ARBA" id="ARBA00023239"/>
    </source>
</evidence>
<dbReference type="SUPFAM" id="SSF51604">
    <property type="entry name" value="Enolase C-terminal domain-like"/>
    <property type="match status" value="1"/>
</dbReference>
<dbReference type="InterPro" id="IPR020810">
    <property type="entry name" value="Enolase_C"/>
</dbReference>
<feature type="binding site" evidence="13">
    <location>
        <position position="386"/>
    </location>
    <ligand>
        <name>substrate</name>
    </ligand>
</feature>
<comment type="similarity">
    <text evidence="2 11">Belongs to the enolase family.</text>
</comment>
<keyword evidence="5 11" id="KW-0963">Cytoplasm</keyword>
<dbReference type="InterPro" id="IPR020809">
    <property type="entry name" value="Enolase_CS"/>
</dbReference>
<feature type="binding site" evidence="13">
    <location>
        <begin position="362"/>
        <end position="365"/>
    </location>
    <ligand>
        <name>substrate</name>
    </ligand>
</feature>
<comment type="cofactor">
    <cofactor evidence="14">
        <name>Mg(2+)</name>
        <dbReference type="ChEBI" id="CHEBI:18420"/>
    </cofactor>
    <text evidence="14">Mg(2+) is required for catalysis and for stabilizing the dimer.</text>
</comment>
<dbReference type="Gene3D" id="3.20.20.120">
    <property type="entry name" value="Enolase-like C-terminal domain"/>
    <property type="match status" value="1"/>
</dbReference>
<reference evidence="17 18" key="1">
    <citation type="submission" date="2019-09" db="EMBL/GenBank/DDBJ databases">
        <title>Genome sequencing of strain KACC 19306.</title>
        <authorList>
            <person name="Heo J."/>
            <person name="Kim S.-J."/>
            <person name="Kim J.-S."/>
            <person name="Hong S.-B."/>
            <person name="Kwon S.-W."/>
        </authorList>
    </citation>
    <scope>NUCLEOTIDE SEQUENCE [LARGE SCALE GENOMIC DNA]</scope>
    <source>
        <strain evidence="17 18">KACC 19306</strain>
    </source>
</reference>
<comment type="pathway">
    <text evidence="1 11">Carbohydrate degradation; glycolysis; pyruvate from D-glyceraldehyde 3-phosphate: step 4/5.</text>
</comment>
<evidence type="ECO:0000256" key="3">
    <source>
        <dbReference type="ARBA" id="ARBA00012058"/>
    </source>
</evidence>